<accession>A0ABD5NFC3</accession>
<dbReference type="RefSeq" id="WP_232571095.1">
    <property type="nucleotide sequence ID" value="NZ_CP089466.1"/>
</dbReference>
<keyword evidence="1" id="KW-0812">Transmembrane</keyword>
<dbReference type="InterPro" id="IPR007607">
    <property type="entry name" value="BacA/B"/>
</dbReference>
<name>A0ABD5NFC3_9EURY</name>
<evidence type="ECO:0000259" key="2">
    <source>
        <dbReference type="Pfam" id="PF26514"/>
    </source>
</evidence>
<reference evidence="3 4" key="1">
    <citation type="journal article" date="2019" name="Int. J. Syst. Evol. Microbiol.">
        <title>The Global Catalogue of Microorganisms (GCM) 10K type strain sequencing project: providing services to taxonomists for standard genome sequencing and annotation.</title>
        <authorList>
            <consortium name="The Broad Institute Genomics Platform"/>
            <consortium name="The Broad Institute Genome Sequencing Center for Infectious Disease"/>
            <person name="Wu L."/>
            <person name="Ma J."/>
        </authorList>
    </citation>
    <scope>NUCLEOTIDE SEQUENCE [LARGE SCALE GENOMIC DNA]</scope>
    <source>
        <strain evidence="3 4">CGMCC 1.12562</strain>
    </source>
</reference>
<keyword evidence="1" id="KW-0472">Membrane</keyword>
<dbReference type="Pfam" id="PF26514">
    <property type="entry name" value="DUF8173"/>
    <property type="match status" value="1"/>
</dbReference>
<evidence type="ECO:0000313" key="3">
    <source>
        <dbReference type="EMBL" id="MFC3477784.1"/>
    </source>
</evidence>
<evidence type="ECO:0000313" key="4">
    <source>
        <dbReference type="Proteomes" id="UP001595660"/>
    </source>
</evidence>
<dbReference type="AlphaFoldDB" id="A0ABD5NFC3"/>
<keyword evidence="1" id="KW-1133">Transmembrane helix</keyword>
<feature type="transmembrane region" description="Helical" evidence="1">
    <location>
        <begin position="262"/>
        <end position="285"/>
    </location>
</feature>
<feature type="transmembrane region" description="Helical" evidence="1">
    <location>
        <begin position="191"/>
        <end position="215"/>
    </location>
</feature>
<comment type="caution">
    <text evidence="3">The sequence shown here is derived from an EMBL/GenBank/DDBJ whole genome shotgun (WGS) entry which is preliminary data.</text>
</comment>
<feature type="transmembrane region" description="Helical" evidence="1">
    <location>
        <begin position="236"/>
        <end position="256"/>
    </location>
</feature>
<gene>
    <name evidence="3" type="ORF">ACFOKC_08600</name>
</gene>
<dbReference type="GeneID" id="69119223"/>
<dbReference type="InterPro" id="IPR058486">
    <property type="entry name" value="DUF8173"/>
</dbReference>
<dbReference type="Pfam" id="PF04519">
    <property type="entry name" value="Bactofilin"/>
    <property type="match status" value="1"/>
</dbReference>
<dbReference type="EMBL" id="JBHRWN010000002">
    <property type="protein sequence ID" value="MFC3477784.1"/>
    <property type="molecule type" value="Genomic_DNA"/>
</dbReference>
<protein>
    <submittedName>
        <fullName evidence="3">Polymer-forming cytoskeletal protein</fullName>
    </submittedName>
</protein>
<dbReference type="Proteomes" id="UP001595660">
    <property type="component" value="Unassembled WGS sequence"/>
</dbReference>
<dbReference type="PANTHER" id="PTHR35024">
    <property type="entry name" value="HYPOTHETICAL CYTOSOLIC PROTEIN"/>
    <property type="match status" value="1"/>
</dbReference>
<dbReference type="PANTHER" id="PTHR35024:SF4">
    <property type="entry name" value="POLYMER-FORMING CYTOSKELETAL PROTEIN"/>
    <property type="match status" value="1"/>
</dbReference>
<feature type="transmembrane region" description="Helical" evidence="1">
    <location>
        <begin position="322"/>
        <end position="339"/>
    </location>
</feature>
<proteinExistence type="predicted"/>
<evidence type="ECO:0000256" key="1">
    <source>
        <dbReference type="SAM" id="Phobius"/>
    </source>
</evidence>
<organism evidence="3 4">
    <name type="scientific">Halobacterium litoreum</name>
    <dbReference type="NCBI Taxonomy" id="2039234"/>
    <lineage>
        <taxon>Archaea</taxon>
        <taxon>Methanobacteriati</taxon>
        <taxon>Methanobacteriota</taxon>
        <taxon>Stenosarchaea group</taxon>
        <taxon>Halobacteria</taxon>
        <taxon>Halobacteriales</taxon>
        <taxon>Halobacteriaceae</taxon>
        <taxon>Halobacterium</taxon>
    </lineage>
</organism>
<feature type="domain" description="DUF8173" evidence="2">
    <location>
        <begin position="195"/>
        <end position="339"/>
    </location>
</feature>
<keyword evidence="4" id="KW-1185">Reference proteome</keyword>
<sequence>MTTSRVRALALAAVVLLAVPALVGVAAADERAGGTIVVEEGETVTGGLQATGGTVVVRGTVEGGVEAFAGTVVVDDTGTVEGDLTGAAGSIRVAGTVDGNVQAAAGSVDITDTGVVTGDVETGAGSFVLDGRVDGTVRVGAGSISLGENASVGGDFRYDGDLTRADGATVGGELVQDDSLGLDVFPLLPQIAGWLFAVYTLLLTLAFGAILLVAFPGVSRTAADGAANRPLRTAGWGLLAFLLAPLLAVVLFLSIVGIPLGLLWLFVYVFVLIAAFVWGAYALGAWGLSLADYENKWAALVVGVLGVELLGRIPILGGFVDLAVLLLGLGAVALSFYAWTKRRRGGDEEEEMDPSVA</sequence>
<feature type="transmembrane region" description="Helical" evidence="1">
    <location>
        <begin position="297"/>
        <end position="316"/>
    </location>
</feature>